<dbReference type="AlphaFoldDB" id="A0A1H6NUQ7"/>
<evidence type="ECO:0000313" key="1">
    <source>
        <dbReference type="EMBL" id="SEI17275.1"/>
    </source>
</evidence>
<name>A0A1H6NUQ7_9PSED</name>
<proteinExistence type="predicted"/>
<dbReference type="OrthoDB" id="6057599at2"/>
<accession>A0A1H6NUQ7</accession>
<reference evidence="1 2" key="1">
    <citation type="submission" date="2016-10" db="EMBL/GenBank/DDBJ databases">
        <authorList>
            <person name="de Groot N.N."/>
        </authorList>
    </citation>
    <scope>NUCLEOTIDE SEQUENCE [LARGE SCALE GENOMIC DNA]</scope>
    <source>
        <strain evidence="1 2">LMG 2158</strain>
    </source>
</reference>
<dbReference type="RefSeq" id="WP_019362981.1">
    <property type="nucleotide sequence ID" value="NZ_LT629972.1"/>
</dbReference>
<dbReference type="Proteomes" id="UP000182272">
    <property type="component" value="Chromosome I"/>
</dbReference>
<organism evidence="1 2">
    <name type="scientific">Pseudomonas asplenii</name>
    <dbReference type="NCBI Taxonomy" id="53407"/>
    <lineage>
        <taxon>Bacteria</taxon>
        <taxon>Pseudomonadati</taxon>
        <taxon>Pseudomonadota</taxon>
        <taxon>Gammaproteobacteria</taxon>
        <taxon>Pseudomonadales</taxon>
        <taxon>Pseudomonadaceae</taxon>
        <taxon>Pseudomonas</taxon>
    </lineage>
</organism>
<evidence type="ECO:0000313" key="2">
    <source>
        <dbReference type="Proteomes" id="UP000182272"/>
    </source>
</evidence>
<gene>
    <name evidence="1" type="ORF">SAMN05216581_3343</name>
</gene>
<dbReference type="EMBL" id="LT629972">
    <property type="protein sequence ID" value="SEI17275.1"/>
    <property type="molecule type" value="Genomic_DNA"/>
</dbReference>
<sequence length="164" mass="16837">MSLDIKLKALAEAIGADVKALKNSQGDLTSLSTTAKANLVAAINELYTLLGSAGAKIDDTAGAGATSVTWSADKSVDYVTTAIATLKDSLLDGAGAAYDTFKELQDLIVGDQTALTALADSVAKRVRFDSPQTLSAVERAQACANIGVGDPEHDFLADYVAAKA</sequence>
<protein>
    <submittedName>
        <fullName evidence="1">Uncharacterized protein</fullName>
    </submittedName>
</protein>